<gene>
    <name evidence="3" type="ORF">CF651_30295</name>
</gene>
<sequence>MTNSYFTKERGVKVIIRKLSMLVIIALCLSIVPIAAAASSAVTLNAISSVQSGGVVAVAGASTLDEVTIKVLRPSNSTVFYDIVKVTNGQFADSFTLGSNESAGTYTVVVGQANQVATTTFVVVAPSLPPTPTPLSSNADLSDLTLSSGTLSPAFTSGGTSYSTNVANDVSSITVTATASDSNATLKVNGTAIASGQVSGAISLNVGSNLINIEVTAQNGTPNTYTIVVSRAKQTYTVTFNSNGGSAVSSQPVNYNSTATKPSDPTRNGYTFGGWYKDSGLVTVFDFTTPITADTTLYAKWAVNNTSGPSGGGGAPATSSSNTVISTDGILTLPVGKSGEVSLDDEVKIVIPADAIVKDLQLTITKLTDTQKLLTSKDVPASPVFEILKNFSESFSNEITLIFAFDPKSVKENQKPSVFYYDEAKKAWVEVGGTVDGNHITVKVNHFTKYAVFAVDQTADSKAGTLQPVNFSDISGHWAEANIKQAVSAGIVSGYPDGTFKPDRTVTRAEFAVMLMNALKPQGDGAALTFTDKEKIGAWAQKSVAQAVYAGIISGYEDSSFRPDAEITRPEMAVMIAKATGQSIEANAATGFADDQDIPEWAKGAVATMKKLGIIEGKGANEFAPGDKTTRAEAVTVLLKMLAQKGK</sequence>
<organism evidence="3 4">
    <name type="scientific">Paenibacillus rigui</name>
    <dbReference type="NCBI Taxonomy" id="554312"/>
    <lineage>
        <taxon>Bacteria</taxon>
        <taxon>Bacillati</taxon>
        <taxon>Bacillota</taxon>
        <taxon>Bacilli</taxon>
        <taxon>Bacillales</taxon>
        <taxon>Paenibacillaceae</taxon>
        <taxon>Paenibacillus</taxon>
    </lineage>
</organism>
<dbReference type="InterPro" id="IPR042229">
    <property type="entry name" value="Listeria/Bacterioides_rpt_sf"/>
</dbReference>
<comment type="subcellular location">
    <subcellularLocation>
        <location evidence="1">Cell envelope</location>
    </subcellularLocation>
</comment>
<comment type="caution">
    <text evidence="3">The sequence shown here is derived from an EMBL/GenBank/DDBJ whole genome shotgun (WGS) entry which is preliminary data.</text>
</comment>
<dbReference type="InterPro" id="IPR051465">
    <property type="entry name" value="Cell_Envelope_Struct_Comp"/>
</dbReference>
<dbReference type="GO" id="GO:0030313">
    <property type="term" value="C:cell envelope"/>
    <property type="evidence" value="ECO:0007669"/>
    <property type="project" value="UniProtKB-SubCell"/>
</dbReference>
<evidence type="ECO:0000256" key="1">
    <source>
        <dbReference type="ARBA" id="ARBA00004196"/>
    </source>
</evidence>
<dbReference type="InterPro" id="IPR013378">
    <property type="entry name" value="InlB-like_B-rpt"/>
</dbReference>
<evidence type="ECO:0000313" key="3">
    <source>
        <dbReference type="EMBL" id="OXM82574.1"/>
    </source>
</evidence>
<evidence type="ECO:0000313" key="4">
    <source>
        <dbReference type="Proteomes" id="UP000215509"/>
    </source>
</evidence>
<dbReference type="PANTHER" id="PTHR43308:SF5">
    <property type="entry name" value="S-LAYER PROTEIN _ PEPTIDOGLYCAN ENDO-BETA-N-ACETYLGLUCOSAMINIDASE"/>
    <property type="match status" value="1"/>
</dbReference>
<dbReference type="EMBL" id="NMQW01000062">
    <property type="protein sequence ID" value="OXM82574.1"/>
    <property type="molecule type" value="Genomic_DNA"/>
</dbReference>
<dbReference type="InterPro" id="IPR025883">
    <property type="entry name" value="Cadherin-like_domain"/>
</dbReference>
<dbReference type="Pfam" id="PF09479">
    <property type="entry name" value="Flg_new"/>
    <property type="match status" value="1"/>
</dbReference>
<feature type="domain" description="SLH" evidence="2">
    <location>
        <begin position="466"/>
        <end position="529"/>
    </location>
</feature>
<dbReference type="Gene3D" id="2.60.40.4270">
    <property type="entry name" value="Listeria-Bacteroides repeat domain"/>
    <property type="match status" value="1"/>
</dbReference>
<dbReference type="PROSITE" id="PS51272">
    <property type="entry name" value="SLH"/>
    <property type="match status" value="3"/>
</dbReference>
<reference evidence="3 4" key="1">
    <citation type="submission" date="2017-07" db="EMBL/GenBank/DDBJ databases">
        <title>Genome sequencing and assembly of Paenibacillus rigui.</title>
        <authorList>
            <person name="Mayilraj S."/>
        </authorList>
    </citation>
    <scope>NUCLEOTIDE SEQUENCE [LARGE SCALE GENOMIC DNA]</scope>
    <source>
        <strain evidence="3 4">JCM 16352</strain>
    </source>
</reference>
<dbReference type="NCBIfam" id="TIGR02543">
    <property type="entry name" value="List_Bact_rpt"/>
    <property type="match status" value="1"/>
</dbReference>
<proteinExistence type="predicted"/>
<protein>
    <recommendedName>
        <fullName evidence="2">SLH domain-containing protein</fullName>
    </recommendedName>
</protein>
<dbReference type="AlphaFoldDB" id="A0A229UGQ4"/>
<evidence type="ECO:0000259" key="2">
    <source>
        <dbReference type="PROSITE" id="PS51272"/>
    </source>
</evidence>
<dbReference type="OrthoDB" id="504962at2"/>
<dbReference type="Pfam" id="PF12733">
    <property type="entry name" value="Cadherin-like"/>
    <property type="match status" value="1"/>
</dbReference>
<feature type="domain" description="SLH" evidence="2">
    <location>
        <begin position="530"/>
        <end position="590"/>
    </location>
</feature>
<keyword evidence="4" id="KW-1185">Reference proteome</keyword>
<dbReference type="Pfam" id="PF00395">
    <property type="entry name" value="SLH"/>
    <property type="match status" value="3"/>
</dbReference>
<dbReference type="InterPro" id="IPR001119">
    <property type="entry name" value="SLH_dom"/>
</dbReference>
<dbReference type="Gene3D" id="2.60.220.30">
    <property type="match status" value="1"/>
</dbReference>
<dbReference type="PANTHER" id="PTHR43308">
    <property type="entry name" value="OUTER MEMBRANE PROTEIN ALPHA-RELATED"/>
    <property type="match status" value="1"/>
</dbReference>
<feature type="domain" description="SLH" evidence="2">
    <location>
        <begin position="592"/>
        <end position="647"/>
    </location>
</feature>
<name>A0A229UGQ4_9BACL</name>
<accession>A0A229UGQ4</accession>
<dbReference type="Proteomes" id="UP000215509">
    <property type="component" value="Unassembled WGS sequence"/>
</dbReference>